<dbReference type="STRING" id="157652.A0A371EJ56"/>
<feature type="non-terminal residue" evidence="2">
    <location>
        <position position="1"/>
    </location>
</feature>
<dbReference type="InterPro" id="IPR013103">
    <property type="entry name" value="RVT_2"/>
</dbReference>
<evidence type="ECO:0000313" key="2">
    <source>
        <dbReference type="EMBL" id="RDX65919.1"/>
    </source>
</evidence>
<reference evidence="2" key="1">
    <citation type="submission" date="2018-05" db="EMBL/GenBank/DDBJ databases">
        <title>Draft genome of Mucuna pruriens seed.</title>
        <authorList>
            <person name="Nnadi N.E."/>
            <person name="Vos R."/>
            <person name="Hasami M.H."/>
            <person name="Devisetty U.K."/>
            <person name="Aguiy J.C."/>
        </authorList>
    </citation>
    <scope>NUCLEOTIDE SEQUENCE [LARGE SCALE GENOMIC DNA]</scope>
    <source>
        <strain evidence="2">JCA_2017</strain>
    </source>
</reference>
<sequence length="92" mass="10782">MNVKYAFLNGIINEEVYVKQSSRFESNAFPNHVFKLKKAFYGLKQAPHAWYETLSSFLTKNEFEISMIGELKFFLGLQINQADNGIYIYKKM</sequence>
<feature type="domain" description="Reverse transcriptase Ty1/copia-type" evidence="1">
    <location>
        <begin position="1"/>
        <end position="64"/>
    </location>
</feature>
<evidence type="ECO:0000313" key="3">
    <source>
        <dbReference type="Proteomes" id="UP000257109"/>
    </source>
</evidence>
<evidence type="ECO:0000259" key="1">
    <source>
        <dbReference type="Pfam" id="PF07727"/>
    </source>
</evidence>
<dbReference type="Proteomes" id="UP000257109">
    <property type="component" value="Unassembled WGS sequence"/>
</dbReference>
<dbReference type="EMBL" id="QJKJ01013672">
    <property type="protein sequence ID" value="RDX65919.1"/>
    <property type="molecule type" value="Genomic_DNA"/>
</dbReference>
<gene>
    <name evidence="2" type="ORF">CR513_55376</name>
</gene>
<comment type="caution">
    <text evidence="2">The sequence shown here is derived from an EMBL/GenBank/DDBJ whole genome shotgun (WGS) entry which is preliminary data.</text>
</comment>
<dbReference type="Pfam" id="PF07727">
    <property type="entry name" value="RVT_2"/>
    <property type="match status" value="1"/>
</dbReference>
<organism evidence="2 3">
    <name type="scientific">Mucuna pruriens</name>
    <name type="common">Velvet bean</name>
    <name type="synonym">Dolichos pruriens</name>
    <dbReference type="NCBI Taxonomy" id="157652"/>
    <lineage>
        <taxon>Eukaryota</taxon>
        <taxon>Viridiplantae</taxon>
        <taxon>Streptophyta</taxon>
        <taxon>Embryophyta</taxon>
        <taxon>Tracheophyta</taxon>
        <taxon>Spermatophyta</taxon>
        <taxon>Magnoliopsida</taxon>
        <taxon>eudicotyledons</taxon>
        <taxon>Gunneridae</taxon>
        <taxon>Pentapetalae</taxon>
        <taxon>rosids</taxon>
        <taxon>fabids</taxon>
        <taxon>Fabales</taxon>
        <taxon>Fabaceae</taxon>
        <taxon>Papilionoideae</taxon>
        <taxon>50 kb inversion clade</taxon>
        <taxon>NPAAA clade</taxon>
        <taxon>indigoferoid/millettioid clade</taxon>
        <taxon>Phaseoleae</taxon>
        <taxon>Mucuna</taxon>
    </lineage>
</organism>
<proteinExistence type="predicted"/>
<protein>
    <recommendedName>
        <fullName evidence="1">Reverse transcriptase Ty1/copia-type domain-containing protein</fullName>
    </recommendedName>
</protein>
<name>A0A371EJ56_MUCPR</name>
<accession>A0A371EJ56</accession>
<dbReference type="AlphaFoldDB" id="A0A371EJ56"/>
<dbReference type="OrthoDB" id="1436352at2759"/>
<keyword evidence="3" id="KW-1185">Reference proteome</keyword>